<gene>
    <name evidence="8" type="ORF">H8R25_15685</name>
</gene>
<evidence type="ECO:0000256" key="5">
    <source>
        <dbReference type="ARBA" id="ARBA00022777"/>
    </source>
</evidence>
<dbReference type="PROSITE" id="PS50112">
    <property type="entry name" value="PAS"/>
    <property type="match status" value="1"/>
</dbReference>
<dbReference type="PRINTS" id="PR00344">
    <property type="entry name" value="BCTRLSENSOR"/>
</dbReference>
<dbReference type="EC" id="2.7.13.3" evidence="2"/>
<dbReference type="PANTHER" id="PTHR43304:SF1">
    <property type="entry name" value="PAC DOMAIN-CONTAINING PROTEIN"/>
    <property type="match status" value="1"/>
</dbReference>
<dbReference type="PROSITE" id="PS50109">
    <property type="entry name" value="HIS_KIN"/>
    <property type="match status" value="1"/>
</dbReference>
<dbReference type="Pfam" id="PF02518">
    <property type="entry name" value="HATPase_c"/>
    <property type="match status" value="1"/>
</dbReference>
<evidence type="ECO:0000256" key="1">
    <source>
        <dbReference type="ARBA" id="ARBA00000085"/>
    </source>
</evidence>
<proteinExistence type="predicted"/>
<dbReference type="CDD" id="cd00130">
    <property type="entry name" value="PAS"/>
    <property type="match status" value="1"/>
</dbReference>
<dbReference type="SUPFAM" id="SSF47384">
    <property type="entry name" value="Homodimeric domain of signal transducing histidine kinase"/>
    <property type="match status" value="1"/>
</dbReference>
<keyword evidence="4" id="KW-0808">Transferase</keyword>
<protein>
    <recommendedName>
        <fullName evidence="2">histidine kinase</fullName>
        <ecNumber evidence="2">2.7.13.3</ecNumber>
    </recommendedName>
</protein>
<comment type="catalytic activity">
    <reaction evidence="1">
        <text>ATP + protein L-histidine = ADP + protein N-phospho-L-histidine.</text>
        <dbReference type="EC" id="2.7.13.3"/>
    </reaction>
</comment>
<dbReference type="InterPro" id="IPR003661">
    <property type="entry name" value="HisK_dim/P_dom"/>
</dbReference>
<dbReference type="InterPro" id="IPR005467">
    <property type="entry name" value="His_kinase_dom"/>
</dbReference>
<dbReference type="Gene3D" id="3.30.450.20">
    <property type="entry name" value="PAS domain"/>
    <property type="match status" value="1"/>
</dbReference>
<dbReference type="InterPro" id="IPR000014">
    <property type="entry name" value="PAS"/>
</dbReference>
<evidence type="ECO:0000259" key="7">
    <source>
        <dbReference type="PROSITE" id="PS50112"/>
    </source>
</evidence>
<dbReference type="Pfam" id="PF08447">
    <property type="entry name" value="PAS_3"/>
    <property type="match status" value="1"/>
</dbReference>
<dbReference type="InterPro" id="IPR003594">
    <property type="entry name" value="HATPase_dom"/>
</dbReference>
<dbReference type="SMART" id="SM00387">
    <property type="entry name" value="HATPase_c"/>
    <property type="match status" value="1"/>
</dbReference>
<dbReference type="InterPro" id="IPR013655">
    <property type="entry name" value="PAS_fold_3"/>
</dbReference>
<keyword evidence="3" id="KW-0597">Phosphoprotein</keyword>
<dbReference type="InterPro" id="IPR052162">
    <property type="entry name" value="Sensor_kinase/Photoreceptor"/>
</dbReference>
<evidence type="ECO:0000313" key="8">
    <source>
        <dbReference type="EMBL" id="MBC5845865.1"/>
    </source>
</evidence>
<dbReference type="Proteomes" id="UP000641454">
    <property type="component" value="Unassembled WGS sequence"/>
</dbReference>
<accession>A0A923N2Z9</accession>
<feature type="domain" description="Histidine kinase" evidence="6">
    <location>
        <begin position="147"/>
        <end position="360"/>
    </location>
</feature>
<sequence length="360" mass="40953">MTQQNIDTFSDFENFFDTSPDLLCVAGYDGFFKRINPAVSRLLGYTEEELKSKPINDFVFSEDKNSTETARNELKKKVPLFNFENRYLTKEGNIVWLLWTSLPMENHQLVYAIAKNITYKKELEQERNAHLAQLTKINEEYKQLTYTSAHDLRSPVNNLLSVFELLDTSKISDPETLELIGVLKVTSEGLKDTLNEYVSVLDKKNDQIAKIENVDLNESLQEVLLSINSLIQNSSTTIVIDFSSFEAVHFNKAYLKSIFLNLITNAIKYGKTHESPIVTIRSYQSTTTKQLIISDNGIGFDMDKVKGKVFGLHQRFNKKSDSHGIGLYLVYNHITSLGGKITLESKLNEGATFTITFPTE</sequence>
<evidence type="ECO:0000313" key="9">
    <source>
        <dbReference type="Proteomes" id="UP000641454"/>
    </source>
</evidence>
<keyword evidence="5 8" id="KW-0418">Kinase</keyword>
<name>A0A923N2Z9_9FLAO</name>
<dbReference type="InterPro" id="IPR036097">
    <property type="entry name" value="HisK_dim/P_sf"/>
</dbReference>
<dbReference type="CDD" id="cd00082">
    <property type="entry name" value="HisKA"/>
    <property type="match status" value="1"/>
</dbReference>
<dbReference type="AlphaFoldDB" id="A0A923N2Z9"/>
<comment type="caution">
    <text evidence="8">The sequence shown here is derived from an EMBL/GenBank/DDBJ whole genome shotgun (WGS) entry which is preliminary data.</text>
</comment>
<evidence type="ECO:0000256" key="2">
    <source>
        <dbReference type="ARBA" id="ARBA00012438"/>
    </source>
</evidence>
<dbReference type="Gene3D" id="1.10.287.130">
    <property type="match status" value="1"/>
</dbReference>
<dbReference type="EMBL" id="JACRUL010000057">
    <property type="protein sequence ID" value="MBC5845865.1"/>
    <property type="molecule type" value="Genomic_DNA"/>
</dbReference>
<dbReference type="SUPFAM" id="SSF55785">
    <property type="entry name" value="PYP-like sensor domain (PAS domain)"/>
    <property type="match status" value="1"/>
</dbReference>
<organism evidence="8 9">
    <name type="scientific">Flavobacterium muglaense</name>
    <dbReference type="NCBI Taxonomy" id="2764716"/>
    <lineage>
        <taxon>Bacteria</taxon>
        <taxon>Pseudomonadati</taxon>
        <taxon>Bacteroidota</taxon>
        <taxon>Flavobacteriia</taxon>
        <taxon>Flavobacteriales</taxon>
        <taxon>Flavobacteriaceae</taxon>
        <taxon>Flavobacterium</taxon>
    </lineage>
</organism>
<feature type="domain" description="PAS" evidence="7">
    <location>
        <begin position="8"/>
        <end position="65"/>
    </location>
</feature>
<dbReference type="InterPro" id="IPR035965">
    <property type="entry name" value="PAS-like_dom_sf"/>
</dbReference>
<dbReference type="GO" id="GO:0000155">
    <property type="term" value="F:phosphorelay sensor kinase activity"/>
    <property type="evidence" value="ECO:0007669"/>
    <property type="project" value="InterPro"/>
</dbReference>
<evidence type="ECO:0000256" key="4">
    <source>
        <dbReference type="ARBA" id="ARBA00022679"/>
    </source>
</evidence>
<reference evidence="8 9" key="1">
    <citation type="submission" date="2020-08" db="EMBL/GenBank/DDBJ databases">
        <title>Description of novel Flavobacterium F-392 isolate.</title>
        <authorList>
            <person name="Saticioglu I.B."/>
            <person name="Duman M."/>
            <person name="Altun S."/>
        </authorList>
    </citation>
    <scope>NUCLEOTIDE SEQUENCE [LARGE SCALE GENOMIC DNA]</scope>
    <source>
        <strain evidence="8 9">F-392</strain>
    </source>
</reference>
<dbReference type="Gene3D" id="3.30.565.10">
    <property type="entry name" value="Histidine kinase-like ATPase, C-terminal domain"/>
    <property type="match status" value="1"/>
</dbReference>
<keyword evidence="9" id="KW-1185">Reference proteome</keyword>
<dbReference type="NCBIfam" id="TIGR00229">
    <property type="entry name" value="sensory_box"/>
    <property type="match status" value="1"/>
</dbReference>
<dbReference type="InterPro" id="IPR036890">
    <property type="entry name" value="HATPase_C_sf"/>
</dbReference>
<evidence type="ECO:0000256" key="3">
    <source>
        <dbReference type="ARBA" id="ARBA00022553"/>
    </source>
</evidence>
<evidence type="ECO:0000259" key="6">
    <source>
        <dbReference type="PROSITE" id="PS50109"/>
    </source>
</evidence>
<dbReference type="InterPro" id="IPR004358">
    <property type="entry name" value="Sig_transdc_His_kin-like_C"/>
</dbReference>
<dbReference type="PANTHER" id="PTHR43304">
    <property type="entry name" value="PHYTOCHROME-LIKE PROTEIN CPH1"/>
    <property type="match status" value="1"/>
</dbReference>
<dbReference type="SUPFAM" id="SSF55874">
    <property type="entry name" value="ATPase domain of HSP90 chaperone/DNA topoisomerase II/histidine kinase"/>
    <property type="match status" value="1"/>
</dbReference>
<dbReference type="SMART" id="SM00091">
    <property type="entry name" value="PAS"/>
    <property type="match status" value="1"/>
</dbReference>